<accession>A0A8R1I845</accession>
<evidence type="ECO:0000313" key="3">
    <source>
        <dbReference type="EnsemblMetazoa" id="CJA17698.1"/>
    </source>
</evidence>
<evidence type="ECO:0000313" key="4">
    <source>
        <dbReference type="Proteomes" id="UP000005237"/>
    </source>
</evidence>
<dbReference type="EnsemblMetazoa" id="CJA17698.1">
    <property type="protein sequence ID" value="CJA17698.1"/>
    <property type="gene ID" value="WBGene00136902"/>
</dbReference>
<dbReference type="PANTHER" id="PTHR45580">
    <property type="entry name" value="PROTEIN CBG05369"/>
    <property type="match status" value="1"/>
</dbReference>
<dbReference type="InterPro" id="IPR029058">
    <property type="entry name" value="AB_hydrolase_fold"/>
</dbReference>
<dbReference type="AlphaFoldDB" id="A0A8R1I845"/>
<organism evidence="3 4">
    <name type="scientific">Caenorhabditis japonica</name>
    <dbReference type="NCBI Taxonomy" id="281687"/>
    <lineage>
        <taxon>Eukaryota</taxon>
        <taxon>Metazoa</taxon>
        <taxon>Ecdysozoa</taxon>
        <taxon>Nematoda</taxon>
        <taxon>Chromadorea</taxon>
        <taxon>Rhabditida</taxon>
        <taxon>Rhabditina</taxon>
        <taxon>Rhabditomorpha</taxon>
        <taxon>Rhabditoidea</taxon>
        <taxon>Rhabditidae</taxon>
        <taxon>Peloderinae</taxon>
        <taxon>Caenorhabditis</taxon>
    </lineage>
</organism>
<feature type="chain" id="PRO_5035749119" evidence="1">
    <location>
        <begin position="18"/>
        <end position="417"/>
    </location>
</feature>
<proteinExistence type="predicted"/>
<evidence type="ECO:0000256" key="1">
    <source>
        <dbReference type="SAM" id="SignalP"/>
    </source>
</evidence>
<sequence length="417" mass="47314">MIFFILLLFSLYSTANSLIISTSLGDLNGDQIGNYHVFKKVPFARPPVGKLRFQKPEAVEKWNGTLDARYYGPACMSNSSVTHSPQKWVDEDCLHLNIFTSEKCLESKDCAVVFYLHGGGIEYDSAVMFNETFLVYVFPKEDVLLVIPAYRLGIFSHFVLEDQSIAPNNLALYDILLALEFVHHEIHHFGGNHRKITLLGHSYGGSIAAMLSFSPRINQDLSLFQRAIIMSSSRDLDTLEAQVNRTMRFVEHANCVPSGTGHQKERDTFIRDCLLDKTGMELLRRTERRLRHERQAAGISDKRKVLINLARAKNSRHFTYNFESIFQISAAHYSDSKDWCSNSESGNKTMTLLVDDQLEKFARRRKATAIGTIFRTDHKPIPALIIVKCDGTKVTKDGRNKVQYGKSPKATISKWKA</sequence>
<protein>
    <submittedName>
        <fullName evidence="3">COesterase domain-containing protein</fullName>
    </submittedName>
</protein>
<dbReference type="Pfam" id="PF00135">
    <property type="entry name" value="COesterase"/>
    <property type="match status" value="1"/>
</dbReference>
<reference evidence="4" key="1">
    <citation type="submission" date="2010-08" db="EMBL/GenBank/DDBJ databases">
        <authorList>
            <consortium name="Caenorhabditis japonica Sequencing Consortium"/>
            <person name="Wilson R.K."/>
        </authorList>
    </citation>
    <scope>NUCLEOTIDE SEQUENCE [LARGE SCALE GENOMIC DNA]</scope>
    <source>
        <strain evidence="4">DF5081</strain>
    </source>
</reference>
<feature type="domain" description="Carboxylesterase type B" evidence="2">
    <location>
        <begin position="17"/>
        <end position="288"/>
    </location>
</feature>
<dbReference type="SUPFAM" id="SSF53474">
    <property type="entry name" value="alpha/beta-Hydrolases"/>
    <property type="match status" value="1"/>
</dbReference>
<feature type="signal peptide" evidence="1">
    <location>
        <begin position="1"/>
        <end position="17"/>
    </location>
</feature>
<dbReference type="Gene3D" id="3.40.50.1820">
    <property type="entry name" value="alpha/beta hydrolase"/>
    <property type="match status" value="1"/>
</dbReference>
<dbReference type="Proteomes" id="UP000005237">
    <property type="component" value="Unassembled WGS sequence"/>
</dbReference>
<keyword evidence="4" id="KW-1185">Reference proteome</keyword>
<name>A0A8R1I845_CAEJA</name>
<dbReference type="PANTHER" id="PTHR45580:SF6">
    <property type="entry name" value="CARBOXYLESTERASE TYPE B DOMAIN-CONTAINING PROTEIN"/>
    <property type="match status" value="1"/>
</dbReference>
<reference evidence="3" key="2">
    <citation type="submission" date="2022-06" db="UniProtKB">
        <authorList>
            <consortium name="EnsemblMetazoa"/>
        </authorList>
    </citation>
    <scope>IDENTIFICATION</scope>
    <source>
        <strain evidence="3">DF5081</strain>
    </source>
</reference>
<keyword evidence="1" id="KW-0732">Signal</keyword>
<evidence type="ECO:0000259" key="2">
    <source>
        <dbReference type="Pfam" id="PF00135"/>
    </source>
</evidence>
<dbReference type="InterPro" id="IPR002018">
    <property type="entry name" value="CarbesteraseB"/>
</dbReference>